<proteinExistence type="predicted"/>
<dbReference type="AlphaFoldDB" id="A0A1J1HJ39"/>
<organism evidence="1 2">
    <name type="scientific">Clunio marinus</name>
    <dbReference type="NCBI Taxonomy" id="568069"/>
    <lineage>
        <taxon>Eukaryota</taxon>
        <taxon>Metazoa</taxon>
        <taxon>Ecdysozoa</taxon>
        <taxon>Arthropoda</taxon>
        <taxon>Hexapoda</taxon>
        <taxon>Insecta</taxon>
        <taxon>Pterygota</taxon>
        <taxon>Neoptera</taxon>
        <taxon>Endopterygota</taxon>
        <taxon>Diptera</taxon>
        <taxon>Nematocera</taxon>
        <taxon>Chironomoidea</taxon>
        <taxon>Chironomidae</taxon>
        <taxon>Clunio</taxon>
    </lineage>
</organism>
<protein>
    <submittedName>
        <fullName evidence="1">CLUMA_CG000118, isoform A</fullName>
    </submittedName>
</protein>
<dbReference type="EMBL" id="CVRI01000001">
    <property type="protein sequence ID" value="CRK86478.1"/>
    <property type="molecule type" value="Genomic_DNA"/>
</dbReference>
<accession>A0A1J1HJ39</accession>
<keyword evidence="2" id="KW-1185">Reference proteome</keyword>
<reference evidence="1 2" key="1">
    <citation type="submission" date="2015-04" db="EMBL/GenBank/DDBJ databases">
        <authorList>
            <person name="Syromyatnikov M.Y."/>
            <person name="Popov V.N."/>
        </authorList>
    </citation>
    <scope>NUCLEOTIDE SEQUENCE [LARGE SCALE GENOMIC DNA]</scope>
</reference>
<dbReference type="Proteomes" id="UP000183832">
    <property type="component" value="Unassembled WGS sequence"/>
</dbReference>
<evidence type="ECO:0000313" key="1">
    <source>
        <dbReference type="EMBL" id="CRK86478.1"/>
    </source>
</evidence>
<evidence type="ECO:0000313" key="2">
    <source>
        <dbReference type="Proteomes" id="UP000183832"/>
    </source>
</evidence>
<name>A0A1J1HJ39_9DIPT</name>
<gene>
    <name evidence="1" type="ORF">CLUMA_CG000118</name>
</gene>
<sequence>MRRIYISGNKLFHNQIIAEKLFHARKLRIYLKFLPL</sequence>